<comment type="caution">
    <text evidence="2">The sequence shown here is derived from an EMBL/GenBank/DDBJ whole genome shotgun (WGS) entry which is preliminary data.</text>
</comment>
<evidence type="ECO:0000256" key="1">
    <source>
        <dbReference type="SAM" id="MobiDB-lite"/>
    </source>
</evidence>
<dbReference type="Proteomes" id="UP000518752">
    <property type="component" value="Unassembled WGS sequence"/>
</dbReference>
<name>A0A8H5HWT0_9AGAR</name>
<sequence length="1832" mass="207350">MARPTAAHTAQPARTVPNKNFSAPRNLNRAKQPEKSQQQQPSSPARSSRRPLHPTQVSEASTAVQNHQSNSQPDRQEQIKKQRFQYFSINSRKEYSTEAQCSSTISQDGNDVPLQCLYGKIIGYTEVFHLQTTEPTNPNRPTTSILATSTTAATAGASSDTRSKNMVIAQIKPQVKSLPVPDLGFSKWSPIDLSNPAPLSQFISLDSQSQSEARNLCDLGVNFTSLDKLVGGWNGWPSGKFAFNLSHEEYHNTKNLQVHWATRNIGGDRKGSRNSLTLDGGKMSHKDCLGIMHCENPTCSIITRPFVKSNADRKHQLETPCSCGAVLQYFPCGSRSHLIIWGQIGDDVTTAKYRYVNGDAHLHSQIPHVKHFGKNEEQEFQKLVNLHPNLGPAALMLGPKTIDGYGSGAANIGPAGRNPAFVAYQRRHIKSQAQGGHSFLKQFRAWQIANPGLIRTAQTNDLVSIISFQTPWMRDRLVPDLETSQPLYGLVSDGAHGFWNESSLVLIVTSIFCEELQFWVPGLFTYSDGTSSEHYRYHFKGVFESIAEVAESKDKKVQDSMFEMVVDFSDPQRIGFELAFIDFWLQQDVNKRSRDELKTAGSALLRGCEYHYSKSIERVSRTAGIIPPNTRDTFIQYARRLMYIESTSEYSHHVHEMRQKWSINPWLSWWTRPEIARMIFASQRTMALERVALLPNTTNAEESMHAKIYNLVGRNHELISGINALKKVEEYHHELWLNAKSMVTSTHYSYSKLTNSLVGVPNHYGKSGLEYRNELKAIYNRTKPSRNPEHHSSRNLREGRAPDNLKSFRSKTGIKKPSDSGKASTAKLHKTFDKNAKRKPTRKPSILSSEEADHDTLSESEEYCPTSASDSESKSNANSDIQAVQVQLDKDRKHIQKNFENASPTKHVNQEHTLAVIDITKFKEIPSYPWSKNSCWIDSSLEALYCALSFHDSWTEFESLVENEQKESSPSPVYYLYLCLKSRRLRPISGFPKSSNRIKSQGLQNLRDSFREMLFKIKMVTNSDSIDSYQPALAWFTSIIAPGNQFKENAACRAYFAGVKQRVWICNNHLRVDRTVHLPAVFDAPFPELFNKYGGSIQKWIKSLTNAKQVLEGSLQEVCWRKNSDNAEQYCAGTPKLITFLSAIPVILTLEPNLDSLKQMWDFPKALYPLAKTEGNKHGVVYNLVARIFYNSKSQHFITRYAVPTTALNRLAVFTYDGMKNCGYSQFETGSVEKLLAGSSPPIPLGYKTHAVVYKLQGGIQAQNYYAHFQNSQIVQKLQLQLSADISYFSNPEYREMDKKETTLWHQAHTREYCLKSTEVLSDFPVQAALVEDEVKQNPTEQILESKTSAVIKGSLVSPTGTMDVENGPKHPPSQESSEHEELRTSSPAPLDPAHVLCRCGVESDGHREPIAQEIVCCNECGRYTHLACLTQRQTPRISGDFFCHICRPQAADFTNYIPTLRKSKRRMNSIITSFERLFPGKGALIKVQTNDKYYYPGRILAINTITKTSTVHMWRGIHGTYADKIFTQVPNIRIIDGLYGNAAERRLICLGKYDRPHCAAEKSDNFWMNPKQLPCDTHTRKLLQNHKVTLNDLLMNPLAIESVDSIPALKWLHSRSQKDSKIPFFCGGITLDEQAQINHFFHEFIVAGRRLHPSQWDLPLAHCRTIFVADRYRDEFLKMPECPSSQMCEEVENFVLSQAWGRLDEYTGLSLDGEWKIMPLDVDMEALILLDRVMFDRSEDAGVAGNSQWGLDVGMLEDNWDPYDLFAPERNGQVRQGNDELECKRGSTYNQEEINNWLKAWHVAKLSNKPAAVRPQPKPKGKTNTLPKAAN</sequence>
<organism evidence="2 3">
    <name type="scientific">Collybiopsis confluens</name>
    <dbReference type="NCBI Taxonomy" id="2823264"/>
    <lineage>
        <taxon>Eukaryota</taxon>
        <taxon>Fungi</taxon>
        <taxon>Dikarya</taxon>
        <taxon>Basidiomycota</taxon>
        <taxon>Agaricomycotina</taxon>
        <taxon>Agaricomycetes</taxon>
        <taxon>Agaricomycetidae</taxon>
        <taxon>Agaricales</taxon>
        <taxon>Marasmiineae</taxon>
        <taxon>Omphalotaceae</taxon>
        <taxon>Collybiopsis</taxon>
    </lineage>
</organism>
<keyword evidence="3" id="KW-1185">Reference proteome</keyword>
<dbReference type="OrthoDB" id="3056903at2759"/>
<feature type="region of interest" description="Disordered" evidence="1">
    <location>
        <begin position="1809"/>
        <end position="1832"/>
    </location>
</feature>
<dbReference type="InterPro" id="IPR011011">
    <property type="entry name" value="Znf_FYVE_PHD"/>
</dbReference>
<feature type="region of interest" description="Disordered" evidence="1">
    <location>
        <begin position="1356"/>
        <end position="1389"/>
    </location>
</feature>
<protein>
    <recommendedName>
        <fullName evidence="4">Zinc finger PHD-type domain-containing protein</fullName>
    </recommendedName>
</protein>
<proteinExistence type="predicted"/>
<dbReference type="Gene3D" id="3.30.40.10">
    <property type="entry name" value="Zinc/RING finger domain, C3HC4 (zinc finger)"/>
    <property type="match status" value="1"/>
</dbReference>
<evidence type="ECO:0000313" key="2">
    <source>
        <dbReference type="EMBL" id="KAF5390903.1"/>
    </source>
</evidence>
<reference evidence="2 3" key="1">
    <citation type="journal article" date="2020" name="ISME J.">
        <title>Uncovering the hidden diversity of litter-decomposition mechanisms in mushroom-forming fungi.</title>
        <authorList>
            <person name="Floudas D."/>
            <person name="Bentzer J."/>
            <person name="Ahren D."/>
            <person name="Johansson T."/>
            <person name="Persson P."/>
            <person name="Tunlid A."/>
        </authorList>
    </citation>
    <scope>NUCLEOTIDE SEQUENCE [LARGE SCALE GENOMIC DNA]</scope>
    <source>
        <strain evidence="2 3">CBS 406.79</strain>
    </source>
</reference>
<accession>A0A8H5HWT0</accession>
<feature type="compositionally biased region" description="Acidic residues" evidence="1">
    <location>
        <begin position="850"/>
        <end position="862"/>
    </location>
</feature>
<feature type="compositionally biased region" description="Polar residues" evidence="1">
    <location>
        <begin position="1823"/>
        <end position="1832"/>
    </location>
</feature>
<evidence type="ECO:0000313" key="3">
    <source>
        <dbReference type="Proteomes" id="UP000518752"/>
    </source>
</evidence>
<dbReference type="InterPro" id="IPR013083">
    <property type="entry name" value="Znf_RING/FYVE/PHD"/>
</dbReference>
<gene>
    <name evidence="2" type="ORF">D9757_003912</name>
</gene>
<feature type="compositionally biased region" description="Polar residues" evidence="1">
    <location>
        <begin position="55"/>
        <end position="73"/>
    </location>
</feature>
<feature type="compositionally biased region" description="Low complexity" evidence="1">
    <location>
        <begin position="35"/>
        <end position="46"/>
    </location>
</feature>
<feature type="region of interest" description="Disordered" evidence="1">
    <location>
        <begin position="779"/>
        <end position="878"/>
    </location>
</feature>
<feature type="region of interest" description="Disordered" evidence="1">
    <location>
        <begin position="1"/>
        <end position="78"/>
    </location>
</feature>
<dbReference type="SUPFAM" id="SSF57903">
    <property type="entry name" value="FYVE/PHD zinc finger"/>
    <property type="match status" value="1"/>
</dbReference>
<dbReference type="EMBL" id="JAACJN010000012">
    <property type="protein sequence ID" value="KAF5390903.1"/>
    <property type="molecule type" value="Genomic_DNA"/>
</dbReference>
<feature type="compositionally biased region" description="Polar residues" evidence="1">
    <location>
        <begin position="866"/>
        <end position="878"/>
    </location>
</feature>
<feature type="compositionally biased region" description="Basic and acidic residues" evidence="1">
    <location>
        <begin position="786"/>
        <end position="803"/>
    </location>
</feature>
<dbReference type="CDD" id="cd15489">
    <property type="entry name" value="PHD_SF"/>
    <property type="match status" value="1"/>
</dbReference>
<evidence type="ECO:0008006" key="4">
    <source>
        <dbReference type="Google" id="ProtNLM"/>
    </source>
</evidence>